<dbReference type="Gene3D" id="1.10.3720.10">
    <property type="entry name" value="MetI-like"/>
    <property type="match status" value="1"/>
</dbReference>
<accession>A0A2P7S3X9</accession>
<feature type="transmembrane region" description="Helical" evidence="7">
    <location>
        <begin position="144"/>
        <end position="166"/>
    </location>
</feature>
<dbReference type="EMBL" id="PXYL01000015">
    <property type="protein sequence ID" value="PSJ57134.1"/>
    <property type="molecule type" value="Genomic_DNA"/>
</dbReference>
<feature type="transmembrane region" description="Helical" evidence="7">
    <location>
        <begin position="111"/>
        <end position="132"/>
    </location>
</feature>
<dbReference type="RefSeq" id="WP_106726390.1">
    <property type="nucleotide sequence ID" value="NZ_PXYL01000015.1"/>
</dbReference>
<keyword evidence="6 7" id="KW-0472">Membrane</keyword>
<keyword evidence="5 7" id="KW-1133">Transmembrane helix</keyword>
<feature type="transmembrane region" description="Helical" evidence="7">
    <location>
        <begin position="209"/>
        <end position="228"/>
    </location>
</feature>
<dbReference type="GO" id="GO:0071916">
    <property type="term" value="F:dipeptide transmembrane transporter activity"/>
    <property type="evidence" value="ECO:0007669"/>
    <property type="project" value="TreeGrafter"/>
</dbReference>
<organism evidence="9 10">
    <name type="scientific">Pseudaminobacter soli</name>
    <name type="common">ex Li et al. 2025</name>
    <dbReference type="NCBI Taxonomy" id="1295366"/>
    <lineage>
        <taxon>Bacteria</taxon>
        <taxon>Pseudomonadati</taxon>
        <taxon>Pseudomonadota</taxon>
        <taxon>Alphaproteobacteria</taxon>
        <taxon>Hyphomicrobiales</taxon>
        <taxon>Phyllobacteriaceae</taxon>
        <taxon>Pseudaminobacter</taxon>
    </lineage>
</organism>
<protein>
    <submittedName>
        <fullName evidence="9">Peptide ABC transporter permease</fullName>
    </submittedName>
</protein>
<evidence type="ECO:0000313" key="9">
    <source>
        <dbReference type="EMBL" id="PSJ57134.1"/>
    </source>
</evidence>
<dbReference type="InterPro" id="IPR035906">
    <property type="entry name" value="MetI-like_sf"/>
</dbReference>
<dbReference type="GO" id="GO:0005886">
    <property type="term" value="C:plasma membrane"/>
    <property type="evidence" value="ECO:0007669"/>
    <property type="project" value="UniProtKB-SubCell"/>
</dbReference>
<comment type="caution">
    <text evidence="9">The sequence shown here is derived from an EMBL/GenBank/DDBJ whole genome shotgun (WGS) entry which is preliminary data.</text>
</comment>
<proteinExistence type="inferred from homology"/>
<evidence type="ECO:0000256" key="1">
    <source>
        <dbReference type="ARBA" id="ARBA00004651"/>
    </source>
</evidence>
<dbReference type="Pfam" id="PF00528">
    <property type="entry name" value="BPD_transp_1"/>
    <property type="match status" value="1"/>
</dbReference>
<keyword evidence="2 7" id="KW-0813">Transport</keyword>
<dbReference type="OrthoDB" id="9805855at2"/>
<comment type="similarity">
    <text evidence="7">Belongs to the binding-protein-dependent transport system permease family.</text>
</comment>
<evidence type="ECO:0000313" key="10">
    <source>
        <dbReference type="Proteomes" id="UP000240653"/>
    </source>
</evidence>
<keyword evidence="3" id="KW-1003">Cell membrane</keyword>
<dbReference type="AlphaFoldDB" id="A0A2P7S3X9"/>
<feature type="domain" description="ABC transmembrane type-1" evidence="8">
    <location>
        <begin position="105"/>
        <end position="332"/>
    </location>
</feature>
<feature type="transmembrane region" description="Helical" evidence="7">
    <location>
        <begin position="313"/>
        <end position="336"/>
    </location>
</feature>
<dbReference type="Pfam" id="PF19300">
    <property type="entry name" value="BPD_transp_1_N"/>
    <property type="match status" value="1"/>
</dbReference>
<dbReference type="PANTHER" id="PTHR43163:SF8">
    <property type="entry name" value="D,D-DIPEPTIDE TRANSPORT SYSTEM PERMEASE PROTEIN DDPB-RELATED"/>
    <property type="match status" value="1"/>
</dbReference>
<dbReference type="Proteomes" id="UP000240653">
    <property type="component" value="Unassembled WGS sequence"/>
</dbReference>
<keyword evidence="10" id="KW-1185">Reference proteome</keyword>
<feature type="transmembrane region" description="Helical" evidence="7">
    <location>
        <begin position="271"/>
        <end position="293"/>
    </location>
</feature>
<dbReference type="PANTHER" id="PTHR43163">
    <property type="entry name" value="DIPEPTIDE TRANSPORT SYSTEM PERMEASE PROTEIN DPPB-RELATED"/>
    <property type="match status" value="1"/>
</dbReference>
<dbReference type="InterPro" id="IPR045621">
    <property type="entry name" value="BPD_transp_1_N"/>
</dbReference>
<evidence type="ECO:0000256" key="3">
    <source>
        <dbReference type="ARBA" id="ARBA00022475"/>
    </source>
</evidence>
<evidence type="ECO:0000256" key="5">
    <source>
        <dbReference type="ARBA" id="ARBA00022989"/>
    </source>
</evidence>
<dbReference type="CDD" id="cd06261">
    <property type="entry name" value="TM_PBP2"/>
    <property type="match status" value="1"/>
</dbReference>
<keyword evidence="4 7" id="KW-0812">Transmembrane</keyword>
<reference evidence="9 10" key="1">
    <citation type="submission" date="2018-03" db="EMBL/GenBank/DDBJ databases">
        <title>The draft genome of Mesorhizobium soli JCM 19897.</title>
        <authorList>
            <person name="Li L."/>
            <person name="Liu L."/>
            <person name="Liang L."/>
            <person name="Wang T."/>
            <person name="Zhang X."/>
        </authorList>
    </citation>
    <scope>NUCLEOTIDE SEQUENCE [LARGE SCALE GENOMIC DNA]</scope>
    <source>
        <strain evidence="9 10">JCM 19897</strain>
    </source>
</reference>
<evidence type="ECO:0000256" key="7">
    <source>
        <dbReference type="RuleBase" id="RU363032"/>
    </source>
</evidence>
<evidence type="ECO:0000256" key="4">
    <source>
        <dbReference type="ARBA" id="ARBA00022692"/>
    </source>
</evidence>
<dbReference type="InterPro" id="IPR000515">
    <property type="entry name" value="MetI-like"/>
</dbReference>
<evidence type="ECO:0000256" key="2">
    <source>
        <dbReference type="ARBA" id="ARBA00022448"/>
    </source>
</evidence>
<sequence length="344" mass="37290">MHSPAKRLYAIAKLSAGSAISVALTLLGLIFVTFAVGRLIPIDPVVAAIGEKAPQEAYDKMYRELGLDRPVYEQFSNYVGKVVHGDFGNSVFTGRPVLEDLASVFPATLELATIGILIGILVGVPLGVVAAANNGRWPDHVVRVLSLSGYSVPVFWLGIVLLLIFYGKLDWVAGPGRIDIAYDGLVDEWSGILAIDALRAGDMDVFRNALSHMILPATLLGLFSLAYISRMTRSFMLTQLNQEYITLARAKGTSERAVIWRHALKNARVQIITVCFLSYGFLLEGAVLTETVFSWPGLGLYMTNALFNADLNAVIGGTILIGAVFILLNALADVVYRFADPRTA</sequence>
<dbReference type="PROSITE" id="PS50928">
    <property type="entry name" value="ABC_TM1"/>
    <property type="match status" value="1"/>
</dbReference>
<evidence type="ECO:0000259" key="8">
    <source>
        <dbReference type="PROSITE" id="PS50928"/>
    </source>
</evidence>
<name>A0A2P7S3X9_9HYPH</name>
<evidence type="ECO:0000256" key="6">
    <source>
        <dbReference type="ARBA" id="ARBA00023136"/>
    </source>
</evidence>
<feature type="transmembrane region" description="Helical" evidence="7">
    <location>
        <begin position="12"/>
        <end position="36"/>
    </location>
</feature>
<dbReference type="SUPFAM" id="SSF161098">
    <property type="entry name" value="MetI-like"/>
    <property type="match status" value="1"/>
</dbReference>
<gene>
    <name evidence="9" type="ORF">C7I85_23230</name>
</gene>
<comment type="subcellular location">
    <subcellularLocation>
        <location evidence="1 7">Cell membrane</location>
        <topology evidence="1 7">Multi-pass membrane protein</topology>
    </subcellularLocation>
</comment>